<sequence length="371" mass="39187">MRILVLSAAFTAGLLGSTALAQEPLDGYLVARKACKATVSIRNAASEAGTALESGRAYHLIGENRLNGTHYYVVVPGAAPERRWIDKTCGDWVKLVASADAFERPGSGGAIAVEDVDVSNGAVAETGGGKAEPAAEGGAAPSGTSGDGAGNGKVPRDLLLAISWQPAFCDTHQTKAECRSQTGDRFDADHFALHGLWPQPRGVEYCDVPAKQKSDDKAGDWDKLPPVEVDAETRAEMEKAMPGTRSMLDRHEWTRHGTCYETTADEYFDDSLAVLNRINASNVRELFAGAIGQTLTRQQIRAAFDEAFGAGAGERVRVSCSRDGKRQLIGELTIGLVGEITADPDVSALIAAAKPTDGGCNEGIVDPVGFQ</sequence>
<dbReference type="InterPro" id="IPR033130">
    <property type="entry name" value="RNase_T2_His_AS_2"/>
</dbReference>
<feature type="compositionally biased region" description="Low complexity" evidence="3">
    <location>
        <begin position="131"/>
        <end position="144"/>
    </location>
</feature>
<dbReference type="PANTHER" id="PTHR11240">
    <property type="entry name" value="RIBONUCLEASE T2"/>
    <property type="match status" value="1"/>
</dbReference>
<proteinExistence type="inferred from homology"/>
<dbReference type="PROSITE" id="PS00530">
    <property type="entry name" value="RNASE_T2_1"/>
    <property type="match status" value="1"/>
</dbReference>
<evidence type="ECO:0000256" key="1">
    <source>
        <dbReference type="ARBA" id="ARBA00007469"/>
    </source>
</evidence>
<feature type="chain" id="PRO_5045465624" evidence="4">
    <location>
        <begin position="22"/>
        <end position="371"/>
    </location>
</feature>
<dbReference type="Gene3D" id="3.90.730.10">
    <property type="entry name" value="Ribonuclease T2-like"/>
    <property type="match status" value="1"/>
</dbReference>
<accession>A0ABY7BYG2</accession>
<dbReference type="InterPro" id="IPR039378">
    <property type="entry name" value="RNase_T2_prok"/>
</dbReference>
<reference evidence="5" key="1">
    <citation type="submission" date="2022-12" db="EMBL/GenBank/DDBJ databases">
        <title>Jiella pelagia sp. nov., isolated from phosphonate enriched culture of Northwest Pacific surface seawater.</title>
        <authorList>
            <person name="Shin D.Y."/>
            <person name="Hwang C.Y."/>
        </authorList>
    </citation>
    <scope>NUCLEOTIDE SEQUENCE</scope>
    <source>
        <strain evidence="5">HL-NP1</strain>
    </source>
</reference>
<feature type="signal peptide" evidence="4">
    <location>
        <begin position="1"/>
        <end position="21"/>
    </location>
</feature>
<evidence type="ECO:0000313" key="5">
    <source>
        <dbReference type="EMBL" id="WAP68574.1"/>
    </source>
</evidence>
<gene>
    <name evidence="5" type="ORF">OH818_25370</name>
</gene>
<dbReference type="PANTHER" id="PTHR11240:SF22">
    <property type="entry name" value="RIBONUCLEASE T2"/>
    <property type="match status" value="1"/>
</dbReference>
<dbReference type="RefSeq" id="WP_268880995.1">
    <property type="nucleotide sequence ID" value="NZ_CP114029.1"/>
</dbReference>
<dbReference type="SUPFAM" id="SSF55895">
    <property type="entry name" value="Ribonuclease Rh-like"/>
    <property type="match status" value="1"/>
</dbReference>
<evidence type="ECO:0000313" key="6">
    <source>
        <dbReference type="Proteomes" id="UP001164020"/>
    </source>
</evidence>
<dbReference type="CDD" id="cd01062">
    <property type="entry name" value="RNase_T2_prok"/>
    <property type="match status" value="1"/>
</dbReference>
<keyword evidence="6" id="KW-1185">Reference proteome</keyword>
<dbReference type="Proteomes" id="UP001164020">
    <property type="component" value="Chromosome"/>
</dbReference>
<evidence type="ECO:0000256" key="2">
    <source>
        <dbReference type="RuleBase" id="RU004328"/>
    </source>
</evidence>
<name>A0ABY7BYG2_9HYPH</name>
<protein>
    <submittedName>
        <fullName evidence="5">Ribonuclease T</fullName>
    </submittedName>
</protein>
<dbReference type="EMBL" id="CP114029">
    <property type="protein sequence ID" value="WAP68574.1"/>
    <property type="molecule type" value="Genomic_DNA"/>
</dbReference>
<organism evidence="5 6">
    <name type="scientific">Jiella pelagia</name>
    <dbReference type="NCBI Taxonomy" id="2986949"/>
    <lineage>
        <taxon>Bacteria</taxon>
        <taxon>Pseudomonadati</taxon>
        <taxon>Pseudomonadota</taxon>
        <taxon>Alphaproteobacteria</taxon>
        <taxon>Hyphomicrobiales</taxon>
        <taxon>Aurantimonadaceae</taxon>
        <taxon>Jiella</taxon>
    </lineage>
</organism>
<evidence type="ECO:0000256" key="4">
    <source>
        <dbReference type="SAM" id="SignalP"/>
    </source>
</evidence>
<dbReference type="InterPro" id="IPR018188">
    <property type="entry name" value="RNase_T2_His_AS_1"/>
</dbReference>
<dbReference type="InterPro" id="IPR001568">
    <property type="entry name" value="RNase_T2-like"/>
</dbReference>
<dbReference type="Pfam" id="PF00445">
    <property type="entry name" value="Ribonuclease_T2"/>
    <property type="match status" value="1"/>
</dbReference>
<dbReference type="InterPro" id="IPR036430">
    <property type="entry name" value="RNase_T2-like_sf"/>
</dbReference>
<dbReference type="PROSITE" id="PS00531">
    <property type="entry name" value="RNASE_T2_2"/>
    <property type="match status" value="1"/>
</dbReference>
<feature type="region of interest" description="Disordered" evidence="3">
    <location>
        <begin position="123"/>
        <end position="152"/>
    </location>
</feature>
<comment type="similarity">
    <text evidence="1 2">Belongs to the RNase T2 family.</text>
</comment>
<keyword evidence="4" id="KW-0732">Signal</keyword>
<evidence type="ECO:0000256" key="3">
    <source>
        <dbReference type="SAM" id="MobiDB-lite"/>
    </source>
</evidence>